<evidence type="ECO:0000313" key="3">
    <source>
        <dbReference type="Proteomes" id="UP001310290"/>
    </source>
</evidence>
<dbReference type="EMBL" id="JARULZ010000005">
    <property type="protein sequence ID" value="MEH0639856.1"/>
    <property type="molecule type" value="Genomic_DNA"/>
</dbReference>
<keyword evidence="2" id="KW-0378">Hydrolase</keyword>
<evidence type="ECO:0000259" key="1">
    <source>
        <dbReference type="PROSITE" id="PS51192"/>
    </source>
</evidence>
<organism evidence="2 3">
    <name type="scientific">Streptomyces bottropensis</name>
    <dbReference type="NCBI Taxonomy" id="42235"/>
    <lineage>
        <taxon>Bacteria</taxon>
        <taxon>Bacillati</taxon>
        <taxon>Actinomycetota</taxon>
        <taxon>Actinomycetes</taxon>
        <taxon>Kitasatosporales</taxon>
        <taxon>Streptomycetaceae</taxon>
        <taxon>Streptomyces</taxon>
    </lineage>
</organism>
<dbReference type="PROSITE" id="PS51192">
    <property type="entry name" value="HELICASE_ATP_BIND_1"/>
    <property type="match status" value="1"/>
</dbReference>
<proteinExistence type="predicted"/>
<evidence type="ECO:0000313" key="2">
    <source>
        <dbReference type="EMBL" id="MEH0639856.1"/>
    </source>
</evidence>
<dbReference type="InterPro" id="IPR006935">
    <property type="entry name" value="Helicase/UvrB_N"/>
</dbReference>
<dbReference type="SUPFAM" id="SSF52540">
    <property type="entry name" value="P-loop containing nucleoside triphosphate hydrolases"/>
    <property type="match status" value="1"/>
</dbReference>
<keyword evidence="2" id="KW-0067">ATP-binding</keyword>
<accession>A0ABU8B1Q2</accession>
<comment type="caution">
    <text evidence="2">The sequence shown here is derived from an EMBL/GenBank/DDBJ whole genome shotgun (WGS) entry which is preliminary data.</text>
</comment>
<dbReference type="Gene3D" id="3.40.50.300">
    <property type="entry name" value="P-loop containing nucleotide triphosphate hydrolases"/>
    <property type="match status" value="1"/>
</dbReference>
<dbReference type="PANTHER" id="PTHR47396">
    <property type="entry name" value="TYPE I RESTRICTION ENZYME ECOKI R PROTEIN"/>
    <property type="match status" value="1"/>
</dbReference>
<dbReference type="InterPro" id="IPR014001">
    <property type="entry name" value="Helicase_ATP-bd"/>
</dbReference>
<reference evidence="2" key="1">
    <citation type="submission" date="2023-04" db="EMBL/GenBank/DDBJ databases">
        <title>Genomic diversity of scab-causing Streptomyces spp. in the province of Quebec, Canada.</title>
        <authorList>
            <person name="Biessy A."/>
            <person name="Cadieux M."/>
            <person name="Ciotola M."/>
            <person name="Filion M."/>
        </authorList>
    </citation>
    <scope>NUCLEOTIDE SEQUENCE</scope>
    <source>
        <strain evidence="2">B21-115</strain>
    </source>
</reference>
<dbReference type="GO" id="GO:0004386">
    <property type="term" value="F:helicase activity"/>
    <property type="evidence" value="ECO:0007669"/>
    <property type="project" value="UniProtKB-KW"/>
</dbReference>
<name>A0ABU8B1Q2_9ACTN</name>
<gene>
    <name evidence="2" type="ORF">QBA35_42900</name>
</gene>
<dbReference type="InterPro" id="IPR027417">
    <property type="entry name" value="P-loop_NTPase"/>
</dbReference>
<protein>
    <submittedName>
        <fullName evidence="2">DEAD/DEAH box helicase family protein</fullName>
    </submittedName>
</protein>
<feature type="domain" description="Helicase ATP-binding" evidence="1">
    <location>
        <begin position="29"/>
        <end position="201"/>
    </location>
</feature>
<sequence>MTASPTATGHTGRLVLRTDQQEGLANTIRHLRRPRTRGHAVSACGTGKTLFALRVAEELGVRHLAVAVPSLDLVAQWAAAARADGRSEPMITVSSLRAESHPLLADAKVDSANAGEYLAYWLARHPKATVFFTYDSLSKIEEAQHSAIFPAPVFGLLIVDEAHATAGTWEKNWTALHDNERIPAERRLYLTATPYVWEAPA</sequence>
<dbReference type="Pfam" id="PF04851">
    <property type="entry name" value="ResIII"/>
    <property type="match status" value="1"/>
</dbReference>
<keyword evidence="2" id="KW-0547">Nucleotide-binding</keyword>
<keyword evidence="3" id="KW-1185">Reference proteome</keyword>
<dbReference type="Proteomes" id="UP001310290">
    <property type="component" value="Unassembled WGS sequence"/>
</dbReference>
<dbReference type="InterPro" id="IPR050742">
    <property type="entry name" value="Helicase_Restrict-Modif_Enz"/>
</dbReference>
<dbReference type="PANTHER" id="PTHR47396:SF1">
    <property type="entry name" value="ATP-DEPENDENT HELICASE IRC3-RELATED"/>
    <property type="match status" value="1"/>
</dbReference>
<keyword evidence="2" id="KW-0347">Helicase</keyword>